<dbReference type="EMBL" id="JARKNE010000002">
    <property type="protein sequence ID" value="KAK5842254.1"/>
    <property type="molecule type" value="Genomic_DNA"/>
</dbReference>
<keyword evidence="2" id="KW-1185">Reference proteome</keyword>
<proteinExistence type="predicted"/>
<evidence type="ECO:0000313" key="2">
    <source>
        <dbReference type="Proteomes" id="UP001358586"/>
    </source>
</evidence>
<sequence>MRDVVVVGKYGNNQMYPLASKVVEGGNASLWKWFLEKLFTDLCHPMAIGLTLMLDQQKRVGAYRDSLLQCCMCHVYDEKNPEAFVSPWNKIRVLVRPSCKYNNPIRSYYTAGKEELNKDPHLFNHSNGVYKIFSTNHSPIFDMMILFLQPMVSSGNHTFLIKEATVQDLQLAFEKNQLTSRQLVEFYMGEIHRLNELLRAVMEVNPDALYQANKADRAQG</sequence>
<dbReference type="Proteomes" id="UP001358586">
    <property type="component" value="Chromosome 2"/>
</dbReference>
<comment type="caution">
    <text evidence="1">The sequence shown here is derived from an EMBL/GenBank/DDBJ whole genome shotgun (WGS) entry which is preliminary data.</text>
</comment>
<name>A0ABR0QTD3_GOSAR</name>
<accession>A0ABR0QTD3</accession>
<dbReference type="SUPFAM" id="SSF75304">
    <property type="entry name" value="Amidase signature (AS) enzymes"/>
    <property type="match status" value="1"/>
</dbReference>
<dbReference type="Gene3D" id="3.90.1300.10">
    <property type="entry name" value="Amidase signature (AS) domain"/>
    <property type="match status" value="1"/>
</dbReference>
<dbReference type="InterPro" id="IPR036928">
    <property type="entry name" value="AS_sf"/>
</dbReference>
<organism evidence="1 2">
    <name type="scientific">Gossypium arboreum</name>
    <name type="common">Tree cotton</name>
    <name type="synonym">Gossypium nanking</name>
    <dbReference type="NCBI Taxonomy" id="29729"/>
    <lineage>
        <taxon>Eukaryota</taxon>
        <taxon>Viridiplantae</taxon>
        <taxon>Streptophyta</taxon>
        <taxon>Embryophyta</taxon>
        <taxon>Tracheophyta</taxon>
        <taxon>Spermatophyta</taxon>
        <taxon>Magnoliopsida</taxon>
        <taxon>eudicotyledons</taxon>
        <taxon>Gunneridae</taxon>
        <taxon>Pentapetalae</taxon>
        <taxon>rosids</taxon>
        <taxon>malvids</taxon>
        <taxon>Malvales</taxon>
        <taxon>Malvaceae</taxon>
        <taxon>Malvoideae</taxon>
        <taxon>Gossypium</taxon>
    </lineage>
</organism>
<gene>
    <name evidence="1" type="ORF">PVK06_004590</name>
</gene>
<protein>
    <submittedName>
        <fullName evidence="1">Uncharacterized protein</fullName>
    </submittedName>
</protein>
<dbReference type="PANTHER" id="PTHR42678">
    <property type="entry name" value="AMIDASE"/>
    <property type="match status" value="1"/>
</dbReference>
<reference evidence="1 2" key="1">
    <citation type="submission" date="2023-03" db="EMBL/GenBank/DDBJ databases">
        <title>WGS of Gossypium arboreum.</title>
        <authorList>
            <person name="Yu D."/>
        </authorList>
    </citation>
    <scope>NUCLEOTIDE SEQUENCE [LARGE SCALE GENOMIC DNA]</scope>
    <source>
        <tissue evidence="1">Leaf</tissue>
    </source>
</reference>
<evidence type="ECO:0000313" key="1">
    <source>
        <dbReference type="EMBL" id="KAK5842254.1"/>
    </source>
</evidence>
<dbReference type="PANTHER" id="PTHR42678:SF40">
    <property type="entry name" value="AMIDASE DOMAIN-CONTAINING PROTEIN"/>
    <property type="match status" value="1"/>
</dbReference>